<dbReference type="PRINTS" id="PR00080">
    <property type="entry name" value="SDRFAMILY"/>
</dbReference>
<accession>A0A381TLV3</accession>
<dbReference type="CDD" id="cd05233">
    <property type="entry name" value="SDR_c"/>
    <property type="match status" value="1"/>
</dbReference>
<evidence type="ECO:0000313" key="2">
    <source>
        <dbReference type="EMBL" id="SVA16809.1"/>
    </source>
</evidence>
<name>A0A381TLV3_9ZZZZ</name>
<dbReference type="InterPro" id="IPR002347">
    <property type="entry name" value="SDR_fam"/>
</dbReference>
<dbReference type="PANTHER" id="PTHR42879:SF2">
    <property type="entry name" value="3-OXOACYL-[ACYL-CARRIER-PROTEIN] REDUCTASE FABG"/>
    <property type="match status" value="1"/>
</dbReference>
<dbReference type="FunFam" id="3.40.50.720:FF:000084">
    <property type="entry name" value="Short-chain dehydrogenase reductase"/>
    <property type="match status" value="1"/>
</dbReference>
<comment type="similarity">
    <text evidence="1">Belongs to the short-chain dehydrogenases/reductases (SDR) family.</text>
</comment>
<evidence type="ECO:0000256" key="1">
    <source>
        <dbReference type="ARBA" id="ARBA00006484"/>
    </source>
</evidence>
<dbReference type="SUPFAM" id="SSF51735">
    <property type="entry name" value="NAD(P)-binding Rossmann-fold domains"/>
    <property type="match status" value="1"/>
</dbReference>
<reference evidence="2" key="1">
    <citation type="submission" date="2018-05" db="EMBL/GenBank/DDBJ databases">
        <authorList>
            <person name="Lanie J.A."/>
            <person name="Ng W.-L."/>
            <person name="Kazmierczak K.M."/>
            <person name="Andrzejewski T.M."/>
            <person name="Davidsen T.M."/>
            <person name="Wayne K.J."/>
            <person name="Tettelin H."/>
            <person name="Glass J.I."/>
            <person name="Rusch D."/>
            <person name="Podicherti R."/>
            <person name="Tsui H.-C.T."/>
            <person name="Winkler M.E."/>
        </authorList>
    </citation>
    <scope>NUCLEOTIDE SEQUENCE</scope>
</reference>
<organism evidence="2">
    <name type="scientific">marine metagenome</name>
    <dbReference type="NCBI Taxonomy" id="408172"/>
    <lineage>
        <taxon>unclassified sequences</taxon>
        <taxon>metagenomes</taxon>
        <taxon>ecological metagenomes</taxon>
    </lineage>
</organism>
<dbReference type="PANTHER" id="PTHR42879">
    <property type="entry name" value="3-OXOACYL-(ACYL-CARRIER-PROTEIN) REDUCTASE"/>
    <property type="match status" value="1"/>
</dbReference>
<proteinExistence type="inferred from homology"/>
<dbReference type="EMBL" id="UINC01004782">
    <property type="protein sequence ID" value="SVA16809.1"/>
    <property type="molecule type" value="Genomic_DNA"/>
</dbReference>
<protein>
    <submittedName>
        <fullName evidence="2">Uncharacterized protein</fullName>
    </submittedName>
</protein>
<dbReference type="PRINTS" id="PR00081">
    <property type="entry name" value="GDHRDH"/>
</dbReference>
<dbReference type="InterPro" id="IPR036291">
    <property type="entry name" value="NAD(P)-bd_dom_sf"/>
</dbReference>
<gene>
    <name evidence="2" type="ORF">METZ01_LOCUS69663</name>
</gene>
<dbReference type="InterPro" id="IPR050259">
    <property type="entry name" value="SDR"/>
</dbReference>
<sequence length="263" mass="27480">MPISISFNTLNKAMIHPMTSLLGKTALVTGSSKGIGKAIAIAFGAAGANVITTGRTDREIEKVTNFIVNSGGTAIGVVADLGIESDISKLAKTAELEFKQVDILVNNAAIIHPRIAVKDFDPNLWRDVLNVNLTGSFLITQKIIPGMIEQGHGKIINVSSIGGRKGAFGRSAYRVTKSGLISFTESLAAEVYQHGINVNAICPGGTDTEGFRAAFNTKGRSENPTLMDPAEIAEVALFLASDASSAITGTAIDSFGGSNPIFS</sequence>
<dbReference type="AlphaFoldDB" id="A0A381TLV3"/>
<dbReference type="Gene3D" id="3.40.50.720">
    <property type="entry name" value="NAD(P)-binding Rossmann-like Domain"/>
    <property type="match status" value="1"/>
</dbReference>
<dbReference type="Pfam" id="PF00106">
    <property type="entry name" value="adh_short"/>
    <property type="match status" value="1"/>
</dbReference>